<accession>A0A930W419</accession>
<organism evidence="3 4">
    <name type="scientific">Lancefieldella rimae</name>
    <dbReference type="NCBI Taxonomy" id="1383"/>
    <lineage>
        <taxon>Bacteria</taxon>
        <taxon>Bacillati</taxon>
        <taxon>Actinomycetota</taxon>
        <taxon>Coriobacteriia</taxon>
        <taxon>Coriobacteriales</taxon>
        <taxon>Atopobiaceae</taxon>
        <taxon>Lancefieldella</taxon>
    </lineage>
</organism>
<dbReference type="PANTHER" id="PTHR43566:SF2">
    <property type="entry name" value="DUF4143 DOMAIN-CONTAINING PROTEIN"/>
    <property type="match status" value="1"/>
</dbReference>
<comment type="caution">
    <text evidence="3">The sequence shown here is derived from an EMBL/GenBank/DDBJ whole genome shotgun (WGS) entry which is preliminary data.</text>
</comment>
<feature type="domain" description="DUF4143" evidence="2">
    <location>
        <begin position="198"/>
        <end position="362"/>
    </location>
</feature>
<dbReference type="Proteomes" id="UP000698335">
    <property type="component" value="Unassembled WGS sequence"/>
</dbReference>
<proteinExistence type="predicted"/>
<dbReference type="InterPro" id="IPR025420">
    <property type="entry name" value="DUF4143"/>
</dbReference>
<evidence type="ECO:0000313" key="4">
    <source>
        <dbReference type="Proteomes" id="UP000698335"/>
    </source>
</evidence>
<protein>
    <submittedName>
        <fullName evidence="3">ATP-binding protein</fullName>
    </submittedName>
</protein>
<reference evidence="3" key="1">
    <citation type="submission" date="2020-04" db="EMBL/GenBank/DDBJ databases">
        <title>Deep metagenomics examines the oral microbiome during advanced dental caries in children, revealing novel taxa and co-occurrences with host molecules.</title>
        <authorList>
            <person name="Baker J.L."/>
            <person name="Morton J.T."/>
            <person name="Dinis M."/>
            <person name="Alvarez R."/>
            <person name="Tran N.C."/>
            <person name="Knight R."/>
            <person name="Edlund A."/>
        </authorList>
    </citation>
    <scope>NUCLEOTIDE SEQUENCE</scope>
    <source>
        <strain evidence="3">JCVI_38_bin.5</strain>
    </source>
</reference>
<dbReference type="PANTHER" id="PTHR43566">
    <property type="entry name" value="CONSERVED PROTEIN"/>
    <property type="match status" value="1"/>
</dbReference>
<dbReference type="GO" id="GO:0005524">
    <property type="term" value="F:ATP binding"/>
    <property type="evidence" value="ECO:0007669"/>
    <property type="project" value="UniProtKB-KW"/>
</dbReference>
<evidence type="ECO:0000259" key="1">
    <source>
        <dbReference type="Pfam" id="PF13173"/>
    </source>
</evidence>
<feature type="domain" description="AAA" evidence="1">
    <location>
        <begin position="19"/>
        <end position="128"/>
    </location>
</feature>
<dbReference type="Pfam" id="PF13173">
    <property type="entry name" value="AAA_14"/>
    <property type="match status" value="1"/>
</dbReference>
<dbReference type="AlphaFoldDB" id="A0A930W419"/>
<dbReference type="EMBL" id="JABZGW010000211">
    <property type="protein sequence ID" value="MBF4808052.1"/>
    <property type="molecule type" value="Genomic_DNA"/>
</dbReference>
<sequence>MPRIVDAQIEQYLRIFGAVEVTGTKWCGKTWSSRKHAKSIIYIDRDENLALAQDAPLAVLSGETPRVLDEWQRVPKLWDYVRHEVDNAEGQKGKWILTGSSTPSLDKIAHSGAGRIGRIRMSPMTLSETGISTGRVSLSELFKRKFSAHAHETSAATLLEAICKGGWPEVRQMSVADAQIVSENYLRASVEQSMVKLGRNPEIAERIIASLARNLSQAVTYKTIKSDMYGSEKAIDPLITDKTISNYISSLESLYLIDPIKGWVPPARSPKRFRMGEKRYFADPSIAMSALGMDPEALLHDWQTFGLAFENLCLRDLLVYARTLPKVGREPIRYYHDDSGLEVDAIIELTDGRWAALEIKTSQAKVPEAVENLKRLRSKLTQNEKARVRDPEFMAVIVGISEMTYQTSDGIYVVPIADLTA</sequence>
<keyword evidence="3" id="KW-0067">ATP-binding</keyword>
<dbReference type="Pfam" id="PF13635">
    <property type="entry name" value="DUF4143"/>
    <property type="match status" value="1"/>
</dbReference>
<name>A0A930W419_9ACTN</name>
<gene>
    <name evidence="3" type="ORF">HXK26_05095</name>
</gene>
<evidence type="ECO:0000259" key="2">
    <source>
        <dbReference type="Pfam" id="PF13635"/>
    </source>
</evidence>
<dbReference type="InterPro" id="IPR041682">
    <property type="entry name" value="AAA_14"/>
</dbReference>
<evidence type="ECO:0000313" key="3">
    <source>
        <dbReference type="EMBL" id="MBF4808052.1"/>
    </source>
</evidence>
<keyword evidence="3" id="KW-0547">Nucleotide-binding</keyword>